<name>A0A369JCX3_HYPMA</name>
<keyword evidence="3" id="KW-1185">Reference proteome</keyword>
<keyword evidence="1" id="KW-0732">Signal</keyword>
<feature type="chain" id="PRO_5016853132" evidence="1">
    <location>
        <begin position="19"/>
        <end position="147"/>
    </location>
</feature>
<sequence length="147" mass="14991">MFSNIFVCLLAAATVVGARAPPAPASALTPSLTPFHTITTTNVTEVGVALTDPTMIFCSQPNCSGDCYRFSLLDRPLAQCQGVIPNPFSSTGIANPDGGPLQFAVGVSFTGSACARGVVLLPKANICYNLSPTGNGWARVSGGTPSA</sequence>
<evidence type="ECO:0000256" key="1">
    <source>
        <dbReference type="SAM" id="SignalP"/>
    </source>
</evidence>
<dbReference type="EMBL" id="LUEZ02000122">
    <property type="protein sequence ID" value="RDB16716.1"/>
    <property type="molecule type" value="Genomic_DNA"/>
</dbReference>
<proteinExistence type="predicted"/>
<reference evidence="2" key="1">
    <citation type="submission" date="2018-04" db="EMBL/GenBank/DDBJ databases">
        <title>Whole genome sequencing of Hypsizygus marmoreus.</title>
        <authorList>
            <person name="Choi I.-G."/>
            <person name="Min B."/>
            <person name="Kim J.-G."/>
            <person name="Kim S."/>
            <person name="Oh Y.-L."/>
            <person name="Kong W.-S."/>
            <person name="Park H."/>
            <person name="Jeong J."/>
            <person name="Song E.-S."/>
        </authorList>
    </citation>
    <scope>NUCLEOTIDE SEQUENCE [LARGE SCALE GENOMIC DNA]</scope>
    <source>
        <strain evidence="2">51987-8</strain>
    </source>
</reference>
<protein>
    <submittedName>
        <fullName evidence="2">Uncharacterized protein</fullName>
    </submittedName>
</protein>
<evidence type="ECO:0000313" key="3">
    <source>
        <dbReference type="Proteomes" id="UP000076154"/>
    </source>
</evidence>
<evidence type="ECO:0000313" key="2">
    <source>
        <dbReference type="EMBL" id="RDB16716.1"/>
    </source>
</evidence>
<organism evidence="2 3">
    <name type="scientific">Hypsizygus marmoreus</name>
    <name type="common">White beech mushroom</name>
    <name type="synonym">Agaricus marmoreus</name>
    <dbReference type="NCBI Taxonomy" id="39966"/>
    <lineage>
        <taxon>Eukaryota</taxon>
        <taxon>Fungi</taxon>
        <taxon>Dikarya</taxon>
        <taxon>Basidiomycota</taxon>
        <taxon>Agaricomycotina</taxon>
        <taxon>Agaricomycetes</taxon>
        <taxon>Agaricomycetidae</taxon>
        <taxon>Agaricales</taxon>
        <taxon>Tricholomatineae</taxon>
        <taxon>Lyophyllaceae</taxon>
        <taxon>Hypsizygus</taxon>
    </lineage>
</organism>
<accession>A0A369JCX3</accession>
<comment type="caution">
    <text evidence="2">The sequence shown here is derived from an EMBL/GenBank/DDBJ whole genome shotgun (WGS) entry which is preliminary data.</text>
</comment>
<feature type="signal peptide" evidence="1">
    <location>
        <begin position="1"/>
        <end position="18"/>
    </location>
</feature>
<dbReference type="AlphaFoldDB" id="A0A369JCX3"/>
<gene>
    <name evidence="2" type="ORF">Hypma_002555</name>
</gene>
<dbReference type="Proteomes" id="UP000076154">
    <property type="component" value="Unassembled WGS sequence"/>
</dbReference>
<dbReference type="InParanoid" id="A0A369JCX3"/>